<keyword evidence="4 6" id="KW-1133">Transmembrane helix</keyword>
<comment type="subcellular location">
    <subcellularLocation>
        <location evidence="1">Cell membrane</location>
        <topology evidence="1">Multi-pass membrane protein</topology>
    </subcellularLocation>
</comment>
<comment type="caution">
    <text evidence="8">The sequence shown here is derived from an EMBL/GenBank/DDBJ whole genome shotgun (WGS) entry which is preliminary data.</text>
</comment>
<dbReference type="OrthoDB" id="3223102at2"/>
<dbReference type="PANTHER" id="PTHR43738">
    <property type="entry name" value="ABC TRANSPORTER, MEMBRANE PROTEIN"/>
    <property type="match status" value="1"/>
</dbReference>
<feature type="transmembrane region" description="Helical" evidence="6">
    <location>
        <begin position="244"/>
        <end position="261"/>
    </location>
</feature>
<evidence type="ECO:0000256" key="2">
    <source>
        <dbReference type="ARBA" id="ARBA00022475"/>
    </source>
</evidence>
<dbReference type="Pfam" id="PF02687">
    <property type="entry name" value="FtsX"/>
    <property type="match status" value="1"/>
</dbReference>
<reference evidence="8 9" key="1">
    <citation type="journal article" date="2017" name="BMC Genomics">
        <title>Comparative genomic and phylogenomic analyses of the Bifidobacteriaceae family.</title>
        <authorList>
            <person name="Lugli G.A."/>
            <person name="Milani C."/>
            <person name="Turroni F."/>
            <person name="Duranti S."/>
            <person name="Mancabelli L."/>
            <person name="Mangifesta M."/>
            <person name="Ferrario C."/>
            <person name="Modesto M."/>
            <person name="Mattarelli P."/>
            <person name="Jiri K."/>
            <person name="van Sinderen D."/>
            <person name="Ventura M."/>
        </authorList>
    </citation>
    <scope>NUCLEOTIDE SEQUENCE [LARGE SCALE GENOMIC DNA]</scope>
    <source>
        <strain evidence="8 9">DSM 22924</strain>
    </source>
</reference>
<protein>
    <submittedName>
        <fullName evidence="8">FtsX-like permease family</fullName>
    </submittedName>
</protein>
<evidence type="ECO:0000256" key="1">
    <source>
        <dbReference type="ARBA" id="ARBA00004651"/>
    </source>
</evidence>
<evidence type="ECO:0000313" key="8">
    <source>
        <dbReference type="EMBL" id="OZG48783.1"/>
    </source>
</evidence>
<name>A0A261EPK9_9BIFI</name>
<evidence type="ECO:0000256" key="3">
    <source>
        <dbReference type="ARBA" id="ARBA00022692"/>
    </source>
</evidence>
<dbReference type="AlphaFoldDB" id="A0A261EPK9"/>
<keyword evidence="5 6" id="KW-0472">Membrane</keyword>
<feature type="domain" description="ABC3 transporter permease C-terminal" evidence="7">
    <location>
        <begin position="100"/>
        <end position="219"/>
    </location>
</feature>
<gene>
    <name evidence="8" type="ORF">BOCO_1270</name>
</gene>
<dbReference type="Proteomes" id="UP000216004">
    <property type="component" value="Unassembled WGS sequence"/>
</dbReference>
<feature type="transmembrane region" description="Helical" evidence="6">
    <location>
        <begin position="554"/>
        <end position="576"/>
    </location>
</feature>
<feature type="transmembrane region" description="Helical" evidence="6">
    <location>
        <begin position="196"/>
        <end position="216"/>
    </location>
</feature>
<feature type="transmembrane region" description="Helical" evidence="6">
    <location>
        <begin position="321"/>
        <end position="343"/>
    </location>
</feature>
<accession>A0A261EPK9</accession>
<evidence type="ECO:0000259" key="7">
    <source>
        <dbReference type="Pfam" id="PF02687"/>
    </source>
</evidence>
<dbReference type="EMBL" id="MWWS01000008">
    <property type="protein sequence ID" value="OZG48783.1"/>
    <property type="molecule type" value="Genomic_DNA"/>
</dbReference>
<evidence type="ECO:0000256" key="5">
    <source>
        <dbReference type="ARBA" id="ARBA00023136"/>
    </source>
</evidence>
<dbReference type="RefSeq" id="WP_094723402.1">
    <property type="nucleotide sequence ID" value="NZ_MWWS01000008.1"/>
</dbReference>
<organism evidence="8 9">
    <name type="scientific">Bombiscardovia coagulans</name>
    <dbReference type="NCBI Taxonomy" id="686666"/>
    <lineage>
        <taxon>Bacteria</taxon>
        <taxon>Bacillati</taxon>
        <taxon>Actinomycetota</taxon>
        <taxon>Actinomycetes</taxon>
        <taxon>Bifidobacteriales</taxon>
        <taxon>Bifidobacteriaceae</taxon>
        <taxon>Bombiscardovia</taxon>
    </lineage>
</organism>
<sequence>MSNSSAGVPHSGQHGNATKHVALQNTTFFSLVRSLLAAHHSSYFVMFLATFAASLVTSSVLQLYYAGKKRDGAPNVQSMNRYHQLLADVPYQNVTMTSLVASVCSLLVSVFLVLASVKFLVQERQREYGLMRINGAARTRIILLALCEFAVPLALSNMFGCICGSLLTPVVGKIFEGAAEFHDVGIAFHPCVRFSVGLYTFLLMMITCLTGVWLAVRKIGLLPPLVLLRQESVKRQKNGAGRKITSLFLLVVIAVVGFVPFEALTLDLRSMLLTVLVIVCVYVSAPILVYGAVSVLGLILEHFGKGAGLLARQRARSGKAGSAAIALPAMMLLTIVVSFLAVFSAGSVGGSLLMLDPLKADLVVTSEIPEQTVKLSQSLKGLDKELRAVNTYETQDWTIPDSDDIFQVAWSDSQELFDGNKSAITPKVIKGSLKNVGPGRIAVNQDRLTYDIGDKVSLVDKYDNKHQVEVVAIIDAPKGLPSLGMDFLTVNDSLPKVGENYVAITTIVADSSSKVNSISQQIRDLNVKVARIESRQAYIDRFVTRGVEGQKANLIMIVGGATLALIFLMQSIAISLGERSQQNYRLYQIGVSPRSIAWSGGLESVLDVAGGTLIALASVSIVELSLAVAFTREGLSYMYVPIQIGKFSLLAAVLMVIAFATAIFCTHWNMQRTMQSGSTK</sequence>
<feature type="transmembrane region" description="Helical" evidence="6">
    <location>
        <begin position="273"/>
        <end position="300"/>
    </location>
</feature>
<feature type="transmembrane region" description="Helical" evidence="6">
    <location>
        <begin position="43"/>
        <end position="65"/>
    </location>
</feature>
<feature type="transmembrane region" description="Helical" evidence="6">
    <location>
        <begin position="604"/>
        <end position="629"/>
    </location>
</feature>
<proteinExistence type="predicted"/>
<keyword evidence="3 6" id="KW-0812">Transmembrane</keyword>
<feature type="transmembrane region" description="Helical" evidence="6">
    <location>
        <begin position="99"/>
        <end position="121"/>
    </location>
</feature>
<dbReference type="PANTHER" id="PTHR43738:SF2">
    <property type="entry name" value="ABC TRANSPORTER PERMEASE"/>
    <property type="match status" value="1"/>
</dbReference>
<feature type="transmembrane region" description="Helical" evidence="6">
    <location>
        <begin position="649"/>
        <end position="670"/>
    </location>
</feature>
<evidence type="ECO:0000313" key="9">
    <source>
        <dbReference type="Proteomes" id="UP000216004"/>
    </source>
</evidence>
<dbReference type="GO" id="GO:0005886">
    <property type="term" value="C:plasma membrane"/>
    <property type="evidence" value="ECO:0007669"/>
    <property type="project" value="UniProtKB-SubCell"/>
</dbReference>
<evidence type="ECO:0000256" key="6">
    <source>
        <dbReference type="SAM" id="Phobius"/>
    </source>
</evidence>
<feature type="transmembrane region" description="Helical" evidence="6">
    <location>
        <begin position="141"/>
        <end position="167"/>
    </location>
</feature>
<dbReference type="InterPro" id="IPR051125">
    <property type="entry name" value="ABC-4/HrtB_transporter"/>
</dbReference>
<keyword evidence="2" id="KW-1003">Cell membrane</keyword>
<evidence type="ECO:0000256" key="4">
    <source>
        <dbReference type="ARBA" id="ARBA00022989"/>
    </source>
</evidence>
<dbReference type="InterPro" id="IPR003838">
    <property type="entry name" value="ABC3_permease_C"/>
</dbReference>
<keyword evidence="9" id="KW-1185">Reference proteome</keyword>